<dbReference type="OrthoDB" id="7870164at2"/>
<name>A0A1M7CZM3_9RHOB</name>
<feature type="transmembrane region" description="Helical" evidence="1">
    <location>
        <begin position="29"/>
        <end position="53"/>
    </location>
</feature>
<dbReference type="STRING" id="337701.SAMN05444398_10551"/>
<accession>A0A1M7CZM3</accession>
<keyword evidence="3" id="KW-1185">Reference proteome</keyword>
<dbReference type="RefSeq" id="WP_073034722.1">
    <property type="nucleotide sequence ID" value="NZ_BMLR01000005.1"/>
</dbReference>
<evidence type="ECO:0000313" key="2">
    <source>
        <dbReference type="EMBL" id="SHL72686.1"/>
    </source>
</evidence>
<sequence>MDRLSLVLILAVGPTLTGSFLTVVLGLGYYSWPAIAGAILLGLVLTWPVSYVVSRWIKRDDPYFDHTRRKGSLMPDPDAREV</sequence>
<evidence type="ECO:0000256" key="1">
    <source>
        <dbReference type="SAM" id="Phobius"/>
    </source>
</evidence>
<proteinExistence type="predicted"/>
<keyword evidence="1" id="KW-1133">Transmembrane helix</keyword>
<gene>
    <name evidence="2" type="ORF">SAMN05444398_10551</name>
</gene>
<keyword evidence="1" id="KW-0472">Membrane</keyword>
<dbReference type="Proteomes" id="UP000183974">
    <property type="component" value="Unassembled WGS sequence"/>
</dbReference>
<keyword evidence="1" id="KW-0812">Transmembrane</keyword>
<dbReference type="EMBL" id="FRBR01000005">
    <property type="protein sequence ID" value="SHL72686.1"/>
    <property type="molecule type" value="Genomic_DNA"/>
</dbReference>
<protein>
    <submittedName>
        <fullName evidence="2">Uncharacterized protein</fullName>
    </submittedName>
</protein>
<organism evidence="2 3">
    <name type="scientific">Roseovarius pacificus</name>
    <dbReference type="NCBI Taxonomy" id="337701"/>
    <lineage>
        <taxon>Bacteria</taxon>
        <taxon>Pseudomonadati</taxon>
        <taxon>Pseudomonadota</taxon>
        <taxon>Alphaproteobacteria</taxon>
        <taxon>Rhodobacterales</taxon>
        <taxon>Roseobacteraceae</taxon>
        <taxon>Roseovarius</taxon>
    </lineage>
</organism>
<evidence type="ECO:0000313" key="3">
    <source>
        <dbReference type="Proteomes" id="UP000183974"/>
    </source>
</evidence>
<dbReference type="AlphaFoldDB" id="A0A1M7CZM3"/>
<reference evidence="2 3" key="1">
    <citation type="submission" date="2016-11" db="EMBL/GenBank/DDBJ databases">
        <authorList>
            <person name="Jaros S."/>
            <person name="Januszkiewicz K."/>
            <person name="Wedrychowicz H."/>
        </authorList>
    </citation>
    <scope>NUCLEOTIDE SEQUENCE [LARGE SCALE GENOMIC DNA]</scope>
    <source>
        <strain evidence="2 3">DSM 29589</strain>
    </source>
</reference>